<keyword evidence="9" id="KW-1185">Reference proteome</keyword>
<comment type="catalytic activity">
    <reaction evidence="7">
        <text>L-arginine + H(+) = agmatine + CO2</text>
        <dbReference type="Rhea" id="RHEA:17641"/>
        <dbReference type="ChEBI" id="CHEBI:15378"/>
        <dbReference type="ChEBI" id="CHEBI:16526"/>
        <dbReference type="ChEBI" id="CHEBI:32682"/>
        <dbReference type="ChEBI" id="CHEBI:58145"/>
        <dbReference type="EC" id="4.1.1.19"/>
    </reaction>
</comment>
<evidence type="ECO:0000256" key="4">
    <source>
        <dbReference type="ARBA" id="ARBA00022793"/>
    </source>
</evidence>
<evidence type="ECO:0000256" key="5">
    <source>
        <dbReference type="ARBA" id="ARBA00023239"/>
    </source>
</evidence>
<sequence>MIRIVWGTGTASTEKASFDEALAAANVHQYNLRELSSVIPVSVPVEMTGTAPELGPTGDALDAVVARQTSPPDTRAVAGLAWARSDDGSGVFYEADGTDPASVRERLTRGIEHGCALRDIDADIETHVVTAEPASQYTTAAVLAVYGESERLV</sequence>
<reference evidence="8 9" key="1">
    <citation type="journal article" date="2019" name="Int. J. Syst. Evol. Microbiol.">
        <title>The Global Catalogue of Microorganisms (GCM) 10K type strain sequencing project: providing services to taxonomists for standard genome sequencing and annotation.</title>
        <authorList>
            <consortium name="The Broad Institute Genomics Platform"/>
            <consortium name="The Broad Institute Genome Sequencing Center for Infectious Disease"/>
            <person name="Wu L."/>
            <person name="Ma J."/>
        </authorList>
    </citation>
    <scope>NUCLEOTIDE SEQUENCE [LARGE SCALE GENOMIC DNA]</scope>
    <source>
        <strain evidence="8 9">JCM 30072</strain>
    </source>
</reference>
<accession>A0ABD5VZG2</accession>
<keyword evidence="4" id="KW-0210">Decarboxylase</keyword>
<evidence type="ECO:0000256" key="1">
    <source>
        <dbReference type="ARBA" id="ARBA00001928"/>
    </source>
</evidence>
<dbReference type="Pfam" id="PF01862">
    <property type="entry name" value="PvlArgDC"/>
    <property type="match status" value="1"/>
</dbReference>
<keyword evidence="6" id="KW-0670">Pyruvate</keyword>
<dbReference type="InterPro" id="IPR016105">
    <property type="entry name" value="Pyr-dep_his/arg-deCO2ase_sand"/>
</dbReference>
<evidence type="ECO:0000313" key="8">
    <source>
        <dbReference type="EMBL" id="MFC7058670.1"/>
    </source>
</evidence>
<dbReference type="PANTHER" id="PTHR40438:SF1">
    <property type="entry name" value="PYRUVOYL-DEPENDENT ARGININE DECARBOXYLASE"/>
    <property type="match status" value="1"/>
</dbReference>
<comment type="cofactor">
    <cofactor evidence="1">
        <name>pyruvate</name>
        <dbReference type="ChEBI" id="CHEBI:15361"/>
    </cofactor>
</comment>
<name>A0ABD5VZG2_9EURY</name>
<protein>
    <recommendedName>
        <fullName evidence="3">arginine decarboxylase</fullName>
        <ecNumber evidence="3">4.1.1.19</ecNumber>
    </recommendedName>
</protein>
<keyword evidence="5" id="KW-0456">Lyase</keyword>
<gene>
    <name evidence="8" type="ORF">ACFQQG_11375</name>
</gene>
<dbReference type="GO" id="GO:0008792">
    <property type="term" value="F:arginine decarboxylase activity"/>
    <property type="evidence" value="ECO:0007669"/>
    <property type="project" value="UniProtKB-EC"/>
</dbReference>
<dbReference type="AlphaFoldDB" id="A0ABD5VZG2"/>
<organism evidence="8 9">
    <name type="scientific">Halovenus salina</name>
    <dbReference type="NCBI Taxonomy" id="1510225"/>
    <lineage>
        <taxon>Archaea</taxon>
        <taxon>Methanobacteriati</taxon>
        <taxon>Methanobacteriota</taxon>
        <taxon>Stenosarchaea group</taxon>
        <taxon>Halobacteria</taxon>
        <taxon>Halobacteriales</taxon>
        <taxon>Haloarculaceae</taxon>
        <taxon>Halovenus</taxon>
    </lineage>
</organism>
<dbReference type="InterPro" id="IPR016104">
    <property type="entry name" value="Pyr-dep_his/arg-deCO2ase"/>
</dbReference>
<proteinExistence type="inferred from homology"/>
<dbReference type="EC" id="4.1.1.19" evidence="3"/>
<dbReference type="Gene3D" id="3.50.20.10">
    <property type="entry name" value="Pyruvoyl-Dependent Histidine Decarboxylase, subunit B"/>
    <property type="match status" value="1"/>
</dbReference>
<dbReference type="SUPFAM" id="SSF56271">
    <property type="entry name" value="Pyruvoyl-dependent histidine and arginine decarboxylases"/>
    <property type="match status" value="1"/>
</dbReference>
<evidence type="ECO:0000256" key="7">
    <source>
        <dbReference type="ARBA" id="ARBA00049309"/>
    </source>
</evidence>
<dbReference type="EMBL" id="JBHSZI010000001">
    <property type="protein sequence ID" value="MFC7058670.1"/>
    <property type="molecule type" value="Genomic_DNA"/>
</dbReference>
<dbReference type="GeneID" id="76630691"/>
<comment type="similarity">
    <text evidence="2">Belongs to the PdaD family.</text>
</comment>
<dbReference type="InterPro" id="IPR002724">
    <property type="entry name" value="Pyruvoyl-dep_arg_deCO2ase"/>
</dbReference>
<dbReference type="PANTHER" id="PTHR40438">
    <property type="entry name" value="PYRUVOYL-DEPENDENT ARGININE DECARBOXYLASE"/>
    <property type="match status" value="1"/>
</dbReference>
<comment type="caution">
    <text evidence="8">The sequence shown here is derived from an EMBL/GenBank/DDBJ whole genome shotgun (WGS) entry which is preliminary data.</text>
</comment>
<dbReference type="Proteomes" id="UP001596445">
    <property type="component" value="Unassembled WGS sequence"/>
</dbReference>
<dbReference type="SFLD" id="SFLDS00055">
    <property type="entry name" value="Pyruvoyl-Dependent_Histidine/A"/>
    <property type="match status" value="1"/>
</dbReference>
<evidence type="ECO:0000313" key="9">
    <source>
        <dbReference type="Proteomes" id="UP001596445"/>
    </source>
</evidence>
<dbReference type="SFLD" id="SFLDG01170">
    <property type="entry name" value="Pyruvoyl-dependent_arginine_de"/>
    <property type="match status" value="1"/>
</dbReference>
<evidence type="ECO:0000256" key="2">
    <source>
        <dbReference type="ARBA" id="ARBA00007412"/>
    </source>
</evidence>
<evidence type="ECO:0000256" key="6">
    <source>
        <dbReference type="ARBA" id="ARBA00023317"/>
    </source>
</evidence>
<dbReference type="RefSeq" id="WP_267161391.1">
    <property type="nucleotide sequence ID" value="NZ_CP112972.1"/>
</dbReference>
<evidence type="ECO:0000256" key="3">
    <source>
        <dbReference type="ARBA" id="ARBA00012426"/>
    </source>
</evidence>